<dbReference type="HOGENOM" id="CLU_075057_0_0_10"/>
<reference evidence="2 3" key="1">
    <citation type="journal article" date="2011" name="Stand. Genomic Sci.">
        <title>Complete genome sequence of Bacteroides salanitronis type strain (BL78).</title>
        <authorList>
            <person name="Gronow S."/>
            <person name="Held B."/>
            <person name="Lucas S."/>
            <person name="Lapidus A."/>
            <person name="Del Rio T.G."/>
            <person name="Nolan M."/>
            <person name="Tice H."/>
            <person name="Deshpande S."/>
            <person name="Cheng J.F."/>
            <person name="Pitluck S."/>
            <person name="Liolios K."/>
            <person name="Pagani I."/>
            <person name="Ivanova N."/>
            <person name="Mavromatis K."/>
            <person name="Pati A."/>
            <person name="Tapia R."/>
            <person name="Han C."/>
            <person name="Goodwin L."/>
            <person name="Chen A."/>
            <person name="Palaniappan K."/>
            <person name="Land M."/>
            <person name="Hauser L."/>
            <person name="Chang Y.J."/>
            <person name="Jeffries C.D."/>
            <person name="Brambilla E.M."/>
            <person name="Rohde M."/>
            <person name="Goker M."/>
            <person name="Detter J.C."/>
            <person name="Woyke T."/>
            <person name="Bristow J."/>
            <person name="Markowitz V."/>
            <person name="Hugenholtz P."/>
            <person name="Kyrpides N.C."/>
            <person name="Klenk H.P."/>
            <person name="Eisen J.A."/>
        </authorList>
    </citation>
    <scope>NUCLEOTIDE SEQUENCE [LARGE SCALE GENOMIC DNA]</scope>
    <source>
        <strain evidence="2 3">DSM 18170</strain>
    </source>
</reference>
<dbReference type="SUPFAM" id="SSF52266">
    <property type="entry name" value="SGNH hydrolase"/>
    <property type="match status" value="1"/>
</dbReference>
<dbReference type="EMBL" id="CP002530">
    <property type="protein sequence ID" value="ADY36323.1"/>
    <property type="molecule type" value="Genomic_DNA"/>
</dbReference>
<dbReference type="OrthoDB" id="9807687at2"/>
<dbReference type="RefSeq" id="WP_013617754.1">
    <property type="nucleotide sequence ID" value="NC_015164.1"/>
</dbReference>
<dbReference type="eggNOG" id="COG2755">
    <property type="taxonomic scope" value="Bacteria"/>
</dbReference>
<feature type="domain" description="GSCFA" evidence="1">
    <location>
        <begin position="21"/>
        <end position="257"/>
    </location>
</feature>
<proteinExistence type="predicted"/>
<organism evidence="2 3">
    <name type="scientific">Phocaeicola salanitronis (strain DSM 18170 / JCM 13657 / CCUG 60908 / BL78)</name>
    <name type="common">Bacteroides salanitronis</name>
    <dbReference type="NCBI Taxonomy" id="667015"/>
    <lineage>
        <taxon>Bacteria</taxon>
        <taxon>Pseudomonadati</taxon>
        <taxon>Bacteroidota</taxon>
        <taxon>Bacteroidia</taxon>
        <taxon>Bacteroidales</taxon>
        <taxon>Bacteroidaceae</taxon>
        <taxon>Phocaeicola</taxon>
    </lineage>
</organism>
<sequence length="328" mass="38301">MEFRTKVELPVNVPLINHSDRLMLWGSCFAENIGKLFIDNKFRCDVNPFGVLYNPLSIANALGQVLCHKRYEESDLKCERGVWLSLMHHGSFSSGSAEECLKKINARIRQAEETLAQTQWMIFTWGTSWVYEWKETGEVVGNCHKLPERLFNRYILKVEDIVEAYGALIERLLSLNPRMHCLFTVSPIRHIKDGMHGNQVSKAVLLLAIQRLTGQYPSCLYFPSYEIMMDELRDYRFYADDMLHPSSVAVDYLWECFGKTFFSPSARSFLDAWEKVKKALAHRPFDAESEQYRRFLSQILLNIEELKEKFTYLDVQNEIELCQARLKK</sequence>
<gene>
    <name evidence="2" type="ordered locus">Bacsa_1764</name>
</gene>
<evidence type="ECO:0000313" key="2">
    <source>
        <dbReference type="EMBL" id="ADY36323.1"/>
    </source>
</evidence>
<evidence type="ECO:0000313" key="3">
    <source>
        <dbReference type="Proteomes" id="UP000007486"/>
    </source>
</evidence>
<dbReference type="KEGG" id="bsa:Bacsa_1764"/>
<name>F0R195_PHOSB</name>
<protein>
    <submittedName>
        <fullName evidence="2">GSCFA domain protein</fullName>
    </submittedName>
</protein>
<keyword evidence="3" id="KW-1185">Reference proteome</keyword>
<dbReference type="Proteomes" id="UP000007486">
    <property type="component" value="Chromosome"/>
</dbReference>
<dbReference type="Pfam" id="PF08885">
    <property type="entry name" value="GSCFA"/>
    <property type="match status" value="1"/>
</dbReference>
<dbReference type="InterPro" id="IPR014982">
    <property type="entry name" value="GSCFA"/>
</dbReference>
<accession>F0R195</accession>
<evidence type="ECO:0000259" key="1">
    <source>
        <dbReference type="Pfam" id="PF08885"/>
    </source>
</evidence>
<dbReference type="AlphaFoldDB" id="F0R195"/>
<dbReference type="STRING" id="667015.Bacsa_1764"/>